<dbReference type="GO" id="GO:0005656">
    <property type="term" value="C:nuclear pre-replicative complex"/>
    <property type="evidence" value="ECO:0007669"/>
    <property type="project" value="TreeGrafter"/>
</dbReference>
<proteinExistence type="inferred from homology"/>
<dbReference type="InterPro" id="IPR045663">
    <property type="entry name" value="ORC3_ins"/>
</dbReference>
<dbReference type="InterPro" id="IPR040855">
    <property type="entry name" value="ORC_WH_C"/>
</dbReference>
<evidence type="ECO:0000256" key="9">
    <source>
        <dbReference type="ARBA" id="ARBA00045241"/>
    </source>
</evidence>
<dbReference type="GO" id="GO:0006270">
    <property type="term" value="P:DNA replication initiation"/>
    <property type="evidence" value="ECO:0007669"/>
    <property type="project" value="TreeGrafter"/>
</dbReference>
<keyword evidence="6" id="KW-0238">DNA-binding</keyword>
<reference evidence="14" key="1">
    <citation type="submission" date="2014-03" db="EMBL/GenBank/DDBJ databases">
        <authorList>
            <person name="Aksoy S."/>
            <person name="Warren W."/>
            <person name="Wilson R.K."/>
        </authorList>
    </citation>
    <scope>NUCLEOTIDE SEQUENCE [LARGE SCALE GENOMIC DNA]</scope>
    <source>
        <strain evidence="14">IAEA</strain>
    </source>
</reference>
<feature type="domain" description="Origin recognition complex subunit 3 insertion" evidence="12">
    <location>
        <begin position="339"/>
        <end position="582"/>
    </location>
</feature>
<evidence type="ECO:0000256" key="1">
    <source>
        <dbReference type="ARBA" id="ARBA00004123"/>
    </source>
</evidence>
<dbReference type="Pfam" id="PF18137">
    <property type="entry name" value="WHD_ORC"/>
    <property type="match status" value="1"/>
</dbReference>
<keyword evidence="14" id="KW-1185">Reference proteome</keyword>
<evidence type="ECO:0000256" key="7">
    <source>
        <dbReference type="ARBA" id="ARBA00023242"/>
    </source>
</evidence>
<comment type="similarity">
    <text evidence="2">Belongs to the ORC3 family.</text>
</comment>
<evidence type="ECO:0000259" key="12">
    <source>
        <dbReference type="Pfam" id="PF19675"/>
    </source>
</evidence>
<evidence type="ECO:0000256" key="5">
    <source>
        <dbReference type="ARBA" id="ARBA00022705"/>
    </source>
</evidence>
<name>A0A1A9X3B7_9MUSC</name>
<evidence type="ECO:0000256" key="6">
    <source>
        <dbReference type="ARBA" id="ARBA00023125"/>
    </source>
</evidence>
<dbReference type="AlphaFoldDB" id="A0A1A9X3B7"/>
<evidence type="ECO:0000256" key="2">
    <source>
        <dbReference type="ARBA" id="ARBA00010977"/>
    </source>
</evidence>
<evidence type="ECO:0000313" key="13">
    <source>
        <dbReference type="EnsemblMetazoa" id="GBRI042751-PA"/>
    </source>
</evidence>
<dbReference type="Pfam" id="PF19675">
    <property type="entry name" value="ORC3_ins"/>
    <property type="match status" value="1"/>
</dbReference>
<evidence type="ECO:0000259" key="10">
    <source>
        <dbReference type="Pfam" id="PF07034"/>
    </source>
</evidence>
<comment type="subunit">
    <text evidence="8">Component of ORC, a complex composed of at least 6 subunits: ORC1, ORC2, ORC3, ORC4, ORC5 and ORC6. ORC is regulated in a cell-cycle dependent manner. It is sequentially assembled at the exit from anaphase of mitosis and disassembled as cells enter S phase.</text>
</comment>
<reference evidence="13" key="2">
    <citation type="submission" date="2020-05" db="UniProtKB">
        <authorList>
            <consortium name="EnsemblMetazoa"/>
        </authorList>
    </citation>
    <scope>IDENTIFICATION</scope>
    <source>
        <strain evidence="13">IAEA</strain>
    </source>
</reference>
<evidence type="ECO:0000259" key="11">
    <source>
        <dbReference type="Pfam" id="PF18137"/>
    </source>
</evidence>
<evidence type="ECO:0000313" key="14">
    <source>
        <dbReference type="Proteomes" id="UP000091820"/>
    </source>
</evidence>
<dbReference type="InterPro" id="IPR045667">
    <property type="entry name" value="ORC3_N"/>
</dbReference>
<feature type="domain" description="Origin recognition complex subunit 3 winged helix C-terminal" evidence="11">
    <location>
        <begin position="595"/>
        <end position="702"/>
    </location>
</feature>
<keyword evidence="4" id="KW-0597">Phosphoprotein</keyword>
<dbReference type="CDD" id="cd20704">
    <property type="entry name" value="Orc3"/>
    <property type="match status" value="1"/>
</dbReference>
<dbReference type="GO" id="GO:0003688">
    <property type="term" value="F:DNA replication origin binding"/>
    <property type="evidence" value="ECO:0007669"/>
    <property type="project" value="TreeGrafter"/>
</dbReference>
<sequence length="702" mass="81478">MDPTISVSKGCFVFKNGATNSRKQETSCKNSNFYIKELAEQPFHKVYSDTWQKLESDIQKLQAESNARIIEDLLNYVIKETQGKTRKYTNEIMPTAALLTGVNQPDHLQQFDTLSERLKEKISASACVLQSRDCSSIKTAVESMVYNFIISDSSKEENTNNKGLRRSHCTMKHLKKWYHAKWPDNEDSEESRNSENHTLLIILPDFECFPSVVLQDLILILSSYCNELSIFMILGIATSINAVHSSLPYQVTNKIKLRVFETQTAPIILNEIIEKVVLSSENIIHLSGKALKFLTNIFLFYDFSINGFIQGFKYCLLEHYFQGNAYSLCTNYSSSLRYIKDLTHQDLECIRKLLSFRPYVESLDPKSIIAILTDDEHLKEQLPALLKQCHLYFIIRRVFLEFLTVLVEDLPNCPLGKYRRELYAFCLSKDISSQPEFRESWRLLQFLSKEELINKISKALSITWDFFENSPKIDTELFEYYASIIKEKLDKVQLLLNKISAAELIAHNNFSEQKSSEHLKHLSSREELKQKLLQMSKLEKPVSEFSKLVEELLSYIEKQIIDEHLGSLQRAPALHELFIFSDIISVRRNIIGSPRTSLHMALNNPHFYLQCNCCNLRENTQLLATMPDISVAYKLHLECGRMINLYDWLQAFRSVVDFNEDEQEQIDPQIQARFTRSVAELQFLGYIKMSKRKTDHATRLTW</sequence>
<dbReference type="STRING" id="37001.A0A1A9X3B7"/>
<keyword evidence="7" id="KW-0539">Nucleus</keyword>
<dbReference type="PANTHER" id="PTHR12748">
    <property type="entry name" value="ORIGIN RECOGNITION COMPLEX SUBUNIT 3"/>
    <property type="match status" value="1"/>
</dbReference>
<comment type="subcellular location">
    <subcellularLocation>
        <location evidence="1">Nucleus</location>
    </subcellularLocation>
</comment>
<feature type="domain" description="Origin recognition complex subunit 3 N-terminal" evidence="10">
    <location>
        <begin position="3"/>
        <end position="327"/>
    </location>
</feature>
<evidence type="ECO:0000256" key="8">
    <source>
        <dbReference type="ARBA" id="ARBA00026084"/>
    </source>
</evidence>
<dbReference type="GO" id="GO:0005664">
    <property type="term" value="C:nuclear origin of replication recognition complex"/>
    <property type="evidence" value="ECO:0007669"/>
    <property type="project" value="InterPro"/>
</dbReference>
<organism evidence="13 14">
    <name type="scientific">Glossina brevipalpis</name>
    <dbReference type="NCBI Taxonomy" id="37001"/>
    <lineage>
        <taxon>Eukaryota</taxon>
        <taxon>Metazoa</taxon>
        <taxon>Ecdysozoa</taxon>
        <taxon>Arthropoda</taxon>
        <taxon>Hexapoda</taxon>
        <taxon>Insecta</taxon>
        <taxon>Pterygota</taxon>
        <taxon>Neoptera</taxon>
        <taxon>Endopterygota</taxon>
        <taxon>Diptera</taxon>
        <taxon>Brachycera</taxon>
        <taxon>Muscomorpha</taxon>
        <taxon>Hippoboscoidea</taxon>
        <taxon>Glossinidae</taxon>
        <taxon>Glossina</taxon>
    </lineage>
</organism>
<dbReference type="GO" id="GO:0031261">
    <property type="term" value="C:DNA replication preinitiation complex"/>
    <property type="evidence" value="ECO:0007669"/>
    <property type="project" value="TreeGrafter"/>
</dbReference>
<dbReference type="InterPro" id="IPR020795">
    <property type="entry name" value="ORC3"/>
</dbReference>
<keyword evidence="5" id="KW-0235">DNA replication</keyword>
<evidence type="ECO:0000256" key="3">
    <source>
        <dbReference type="ARBA" id="ARBA00019085"/>
    </source>
</evidence>
<protein>
    <recommendedName>
        <fullName evidence="3">Origin recognition complex subunit 3</fullName>
    </recommendedName>
</protein>
<dbReference type="VEuPathDB" id="VectorBase:GBRI042751"/>
<dbReference type="Pfam" id="PF07034">
    <property type="entry name" value="ORC3_N"/>
    <property type="match status" value="1"/>
</dbReference>
<accession>A0A1A9X3B7</accession>
<comment type="function">
    <text evidence="9">Component of the origin recognition complex (ORC) that binds origins of replication. DNA-binding is ATP-dependent. The specific DNA sequences that define origins of replication have not been identified yet. ORC is required to assemble the pre-replication complex necessary to initiate DNA replication. Binds histone H3 and H4 trimethylation marks H3K9me3, H3K27me3 and H4K20me3.</text>
</comment>
<dbReference type="Proteomes" id="UP000091820">
    <property type="component" value="Unassembled WGS sequence"/>
</dbReference>
<dbReference type="EnsemblMetazoa" id="GBRI042751-RA">
    <property type="protein sequence ID" value="GBRI042751-PA"/>
    <property type="gene ID" value="GBRI042751"/>
</dbReference>
<dbReference type="PANTHER" id="PTHR12748:SF0">
    <property type="entry name" value="ORIGIN RECOGNITION COMPLEX SUBUNIT 3"/>
    <property type="match status" value="1"/>
</dbReference>
<evidence type="ECO:0000256" key="4">
    <source>
        <dbReference type="ARBA" id="ARBA00022553"/>
    </source>
</evidence>